<sequence length="180" mass="20324">MTLTHPVEALGMLGFDSSPPVVSKDWERHRKDCPDRFLDLKGWPVEAVIITRGERDPAPSTTLDLAPECGEIAIGTEQKALMNVNYPIESTEFLRQLAFGWEHVNQHYSVLLAISLAGIIWLFQKLHSPLKSWYLQGGLGEWPIGCREFRSWLEQSTSCRVQCFDAKSQLYLDGSSENSS</sequence>
<organism evidence="1 2">
    <name type="scientific">Ovis ammon polii x Ovis aries</name>
    <dbReference type="NCBI Taxonomy" id="2918886"/>
    <lineage>
        <taxon>Eukaryota</taxon>
        <taxon>Metazoa</taxon>
        <taxon>Chordata</taxon>
        <taxon>Craniata</taxon>
        <taxon>Vertebrata</taxon>
        <taxon>Euteleostomi</taxon>
        <taxon>Mammalia</taxon>
        <taxon>Eutheria</taxon>
        <taxon>Laurasiatheria</taxon>
        <taxon>Artiodactyla</taxon>
        <taxon>Ruminantia</taxon>
        <taxon>Pecora</taxon>
        <taxon>Bovidae</taxon>
        <taxon>Caprinae</taxon>
        <taxon>Ovis</taxon>
    </lineage>
</organism>
<protein>
    <submittedName>
        <fullName evidence="1">Uncharacterized protein</fullName>
    </submittedName>
</protein>
<comment type="caution">
    <text evidence="1">The sequence shown here is derived from an EMBL/GenBank/DDBJ whole genome shotgun (WGS) entry which is preliminary data.</text>
</comment>
<dbReference type="EMBL" id="CM043033">
    <property type="protein sequence ID" value="KAI4582359.1"/>
    <property type="molecule type" value="Genomic_DNA"/>
</dbReference>
<reference evidence="1" key="1">
    <citation type="submission" date="2022-03" db="EMBL/GenBank/DDBJ databases">
        <title>Genomic analyses of argali, domestic sheep and their hybrids provide insights into chromosomal evolution, heterosis and genetic basis of agronomic traits.</title>
        <authorList>
            <person name="Li M."/>
        </authorList>
    </citation>
    <scope>NUCLEOTIDE SEQUENCE</scope>
    <source>
        <strain evidence="1">F1 hybrid</strain>
    </source>
</reference>
<proteinExistence type="predicted"/>
<accession>A0ACB9UXW6</accession>
<evidence type="ECO:0000313" key="2">
    <source>
        <dbReference type="Proteomes" id="UP001057279"/>
    </source>
</evidence>
<keyword evidence="2" id="KW-1185">Reference proteome</keyword>
<evidence type="ECO:0000313" key="1">
    <source>
        <dbReference type="EMBL" id="KAI4582359.1"/>
    </source>
</evidence>
<dbReference type="Proteomes" id="UP001057279">
    <property type="component" value="Linkage Group LG08"/>
</dbReference>
<name>A0ACB9UXW6_9CETA</name>
<gene>
    <name evidence="1" type="ORF">MJG53_008910</name>
</gene>